<gene>
    <name evidence="1" type="ORF">AWB64_00474</name>
</gene>
<reference evidence="1 2" key="1">
    <citation type="submission" date="2016-01" db="EMBL/GenBank/DDBJ databases">
        <authorList>
            <person name="Oliw E.H."/>
        </authorList>
    </citation>
    <scope>NUCLEOTIDE SEQUENCE [LARGE SCALE GENOMIC DNA]</scope>
    <source>
        <strain evidence="1">LMG 22029</strain>
    </source>
</reference>
<name>A0A158EY55_CABSO</name>
<dbReference type="AlphaFoldDB" id="A0A158EY55"/>
<organism evidence="1 2">
    <name type="scientific">Caballeronia sordidicola</name>
    <name type="common">Burkholderia sordidicola</name>
    <dbReference type="NCBI Taxonomy" id="196367"/>
    <lineage>
        <taxon>Bacteria</taxon>
        <taxon>Pseudomonadati</taxon>
        <taxon>Pseudomonadota</taxon>
        <taxon>Betaproteobacteria</taxon>
        <taxon>Burkholderiales</taxon>
        <taxon>Burkholderiaceae</taxon>
        <taxon>Caballeronia</taxon>
    </lineage>
</organism>
<protein>
    <submittedName>
        <fullName evidence="1">Uncharacterized protein</fullName>
    </submittedName>
</protein>
<evidence type="ECO:0000313" key="1">
    <source>
        <dbReference type="EMBL" id="SAL12089.1"/>
    </source>
</evidence>
<dbReference type="EMBL" id="FCOC02000001">
    <property type="protein sequence ID" value="SAL12089.1"/>
    <property type="molecule type" value="Genomic_DNA"/>
</dbReference>
<accession>A0A158EY55</accession>
<proteinExistence type="predicted"/>
<dbReference type="Proteomes" id="UP000054893">
    <property type="component" value="Unassembled WGS sequence"/>
</dbReference>
<sequence>MFDRAFLWEATCLAANLEPPKRDIWYQDQLREFPAAFHLVWEAVNRDGSFIALPMVNISGRMLHSVNIEQFSYWASRKGIDIPDALKIRAQNYAQRSELMSSTPTPSEEQSERVIVHTTKTRINVLDSVIDTAIHNTKSNAQAVVFDELRRMALDEAVPFTGDVNSESLMYTDGGSVKALTKKALGLRLTRRRKTSSG</sequence>
<evidence type="ECO:0000313" key="2">
    <source>
        <dbReference type="Proteomes" id="UP000054893"/>
    </source>
</evidence>
<dbReference type="RefSeq" id="WP_157766568.1">
    <property type="nucleotide sequence ID" value="NZ_FCOC02000001.1"/>
</dbReference>